<dbReference type="PANTHER" id="PTHR21573">
    <property type="entry name" value="ER MEMBRANE PROTEIN COMPLEX SUBUNIT 1"/>
    <property type="match status" value="1"/>
</dbReference>
<evidence type="ECO:0000256" key="9">
    <source>
        <dbReference type="ARBA" id="ARBA00023136"/>
    </source>
</evidence>
<evidence type="ECO:0000256" key="7">
    <source>
        <dbReference type="ARBA" id="ARBA00022824"/>
    </source>
</evidence>
<accession>A0A8H7XXP7</accession>
<dbReference type="InterPro" id="IPR058545">
    <property type="entry name" value="Beta-prop_EMC1_1st"/>
</dbReference>
<evidence type="ECO:0000313" key="15">
    <source>
        <dbReference type="EMBL" id="KAG5167533.1"/>
    </source>
</evidence>
<evidence type="ECO:0000259" key="14">
    <source>
        <dbReference type="Pfam" id="PF25293"/>
    </source>
</evidence>
<feature type="domain" description="ER membrane protein complex subunit 1 C-terminal" evidence="13">
    <location>
        <begin position="951"/>
        <end position="1168"/>
    </location>
</feature>
<dbReference type="EMBL" id="JAFIQS010000007">
    <property type="protein sequence ID" value="KAG5167533.1"/>
    <property type="molecule type" value="Genomic_DNA"/>
</dbReference>
<name>A0A8H7XXP7_PSICU</name>
<evidence type="ECO:0000256" key="10">
    <source>
        <dbReference type="ARBA" id="ARBA00023180"/>
    </source>
</evidence>
<keyword evidence="7" id="KW-0256">Endoplasmic reticulum</keyword>
<keyword evidence="8" id="KW-1133">Transmembrane helix</keyword>
<feature type="region of interest" description="Disordered" evidence="11">
    <location>
        <begin position="705"/>
        <end position="736"/>
    </location>
</feature>
<protein>
    <recommendedName>
        <fullName evidence="4">ER membrane protein complex subunit 1</fullName>
    </recommendedName>
</protein>
<dbReference type="InterPro" id="IPR015943">
    <property type="entry name" value="WD40/YVTN_repeat-like_dom_sf"/>
</dbReference>
<comment type="subunit">
    <text evidence="3">Component of the ER membrane protein complex (EMC).</text>
</comment>
<dbReference type="GO" id="GO:0072546">
    <property type="term" value="C:EMC complex"/>
    <property type="evidence" value="ECO:0007669"/>
    <property type="project" value="InterPro"/>
</dbReference>
<dbReference type="InterPro" id="IPR011047">
    <property type="entry name" value="Quinoprotein_ADH-like_sf"/>
</dbReference>
<evidence type="ECO:0000256" key="5">
    <source>
        <dbReference type="ARBA" id="ARBA00022692"/>
    </source>
</evidence>
<dbReference type="InterPro" id="IPR026895">
    <property type="entry name" value="EMC1"/>
</dbReference>
<comment type="similarity">
    <text evidence="2">Belongs to the EMC1 family.</text>
</comment>
<evidence type="ECO:0000256" key="1">
    <source>
        <dbReference type="ARBA" id="ARBA00004115"/>
    </source>
</evidence>
<feature type="domain" description="EMC1 first beta-propeller" evidence="14">
    <location>
        <begin position="28"/>
        <end position="369"/>
    </location>
</feature>
<evidence type="ECO:0000256" key="8">
    <source>
        <dbReference type="ARBA" id="ARBA00022989"/>
    </source>
</evidence>
<dbReference type="OrthoDB" id="28092at2759"/>
<evidence type="ECO:0000256" key="11">
    <source>
        <dbReference type="SAM" id="MobiDB-lite"/>
    </source>
</evidence>
<evidence type="ECO:0000256" key="3">
    <source>
        <dbReference type="ARBA" id="ARBA00011276"/>
    </source>
</evidence>
<keyword evidence="6 12" id="KW-0732">Signal</keyword>
<evidence type="ECO:0000256" key="6">
    <source>
        <dbReference type="ARBA" id="ARBA00022729"/>
    </source>
</evidence>
<organism evidence="15">
    <name type="scientific">Psilocybe cubensis</name>
    <name type="common">Psychedelic mushroom</name>
    <name type="synonym">Stropharia cubensis</name>
    <dbReference type="NCBI Taxonomy" id="181762"/>
    <lineage>
        <taxon>Eukaryota</taxon>
        <taxon>Fungi</taxon>
        <taxon>Dikarya</taxon>
        <taxon>Basidiomycota</taxon>
        <taxon>Agaricomycotina</taxon>
        <taxon>Agaricomycetes</taxon>
        <taxon>Agaricomycetidae</taxon>
        <taxon>Agaricales</taxon>
        <taxon>Agaricineae</taxon>
        <taxon>Strophariaceae</taxon>
        <taxon>Psilocybe</taxon>
    </lineage>
</organism>
<feature type="signal peptide" evidence="12">
    <location>
        <begin position="1"/>
        <end position="28"/>
    </location>
</feature>
<proteinExistence type="inferred from homology"/>
<dbReference type="PANTHER" id="PTHR21573:SF0">
    <property type="entry name" value="ER MEMBRANE PROTEIN COMPLEX SUBUNIT 1"/>
    <property type="match status" value="1"/>
</dbReference>
<feature type="compositionally biased region" description="Acidic residues" evidence="11">
    <location>
        <begin position="706"/>
        <end position="715"/>
    </location>
</feature>
<dbReference type="AlphaFoldDB" id="A0A8H7XXP7"/>
<feature type="compositionally biased region" description="Basic and acidic residues" evidence="11">
    <location>
        <begin position="716"/>
        <end position="729"/>
    </location>
</feature>
<keyword evidence="5" id="KW-0812">Transmembrane</keyword>
<keyword evidence="9" id="KW-0472">Membrane</keyword>
<evidence type="ECO:0000256" key="4">
    <source>
        <dbReference type="ARBA" id="ARBA00020824"/>
    </source>
</evidence>
<dbReference type="SUPFAM" id="SSF50998">
    <property type="entry name" value="Quinoprotein alcohol dehydrogenase-like"/>
    <property type="match status" value="1"/>
</dbReference>
<gene>
    <name evidence="15" type="ORF">JR316_007884</name>
</gene>
<feature type="chain" id="PRO_5034335437" description="ER membrane protein complex subunit 1" evidence="12">
    <location>
        <begin position="29"/>
        <end position="1170"/>
    </location>
</feature>
<evidence type="ECO:0000256" key="12">
    <source>
        <dbReference type="SAM" id="SignalP"/>
    </source>
</evidence>
<reference evidence="15" key="1">
    <citation type="submission" date="2021-02" db="EMBL/GenBank/DDBJ databases">
        <title>Psilocybe cubensis genome.</title>
        <authorList>
            <person name="Mckernan K.J."/>
            <person name="Crawford S."/>
            <person name="Trippe A."/>
            <person name="Kane L.T."/>
            <person name="Mclaughlin S."/>
        </authorList>
    </citation>
    <scope>NUCLEOTIDE SEQUENCE [LARGE SCALE GENOMIC DNA]</scope>
    <source>
        <strain evidence="15">MGC-MH-2018</strain>
    </source>
</reference>
<comment type="subcellular location">
    <subcellularLocation>
        <location evidence="1">Endoplasmic reticulum membrane</location>
        <topology evidence="1">Single-pass type I membrane protein</topology>
    </subcellularLocation>
</comment>
<sequence length="1170" mass="125752">MRLLAAISPFITLSGLLQLSHLTQSVYALHESDVGVVDWHKHLIGVPHSNAPVTAPSFVDVNLDETEKGTAIGVNGTKTVIVTTTGNNVLAVLDPEDGAVLWRHIFDAEDRVAGYYKSSTTLATLSGPGGSTLRTFSLLTGSLLLEKRLHHPANGALLEPAHLGKQVVFSREGNDSNGNQKDVLYVLTNGCEVRKLDAQSGKEMWAWKSPDQGSLTIYSDILISPSSQHIHLIGLSSSTASFTLHTTALSISSGEVIENLSGGVPSSISDPLTQFFVVRASATSKDTGKPVILWLSKSTLYYLPLPSTSSSKQFKPRPQALKNSGSAGLEKLVDVGLGKEGHVVVGRSDGSSLVLRVAEQGEEEVVAESVWEFEGSATTSTQAESMYAGGLDARGAPAVGRVWWDHAVQKASADVYTVQSEASTQQAPRPFAFAFDTQSHGVLSHVALDGPRDASSTHARVLITTTTGAVQLWSAPSSLELEPVLHWTREEGLAATVVAEFVELPEGGKGADIIARESEEGFPGRLSRQIVDAQGFPNYVVNFIKRFTSSPAPAAATVVIDYRALSNAATPPSNDSTTTLARDAFGHRQLIITATLFGKVYAIDTSTGAIVWSRVLGMGWVGRAGMGGRVIPVKLFVIRAVGDEAVTSEGDAGDVKGDPEVVLVGQRRADNSLVDTVIFHINALTGEDVLPSSKKSASDILAELGVESEGESEEAEKEKEKEEEKKDDQDNGGILEGQDIVAGPVVEVYILNAEGRKIIVLLDEFLQAYIYPSNPTAESVFARALPSLSFPLRAHVESRHRIVGHKLGLPPKDQSHFKPTAYPTWAISLPAGEEIQALLPQAPTMGHAKGSGVASVGKVLGSRKTLYKYLDERLFVVKTVARKNKVDEEGNAKTDVMCGIYVVDSAKGTIVYHAEVKASPPVPSSDAPGTPGAGAGTVRGGGCDIKTNLVENWLVYHYYEAEVAGGSVGGAKGYRMVSVEFYEGQKADDKIMSSSISAYSNDTLNYSVYEQAYVFPSAITALATTTTKFGITSKDLIVATANRKIQSFPRRIFDPRRPSRKMTAEDQEELLIQYDPLIPNDPKRALSHNYDVANVQKIITAPALLESTSLVFAYGLDMFLTRVTPSNTFDVLSESFNKVQLVLTVTGLLVAILVTRPMVKRKSLREKWYN</sequence>
<dbReference type="Pfam" id="PF25293">
    <property type="entry name" value="Beta-prop_EMC1_N"/>
    <property type="match status" value="1"/>
</dbReference>
<evidence type="ECO:0000256" key="2">
    <source>
        <dbReference type="ARBA" id="ARBA00007904"/>
    </source>
</evidence>
<keyword evidence="10" id="KW-0325">Glycoprotein</keyword>
<dbReference type="InterPro" id="IPR011678">
    <property type="entry name" value="EMC1_C"/>
</dbReference>
<dbReference type="Gene3D" id="2.130.10.10">
    <property type="entry name" value="YVTN repeat-like/Quinoprotein amine dehydrogenase"/>
    <property type="match status" value="1"/>
</dbReference>
<evidence type="ECO:0000259" key="13">
    <source>
        <dbReference type="Pfam" id="PF07774"/>
    </source>
</evidence>
<dbReference type="GO" id="GO:0034975">
    <property type="term" value="P:protein folding in endoplasmic reticulum"/>
    <property type="evidence" value="ECO:0007669"/>
    <property type="project" value="TreeGrafter"/>
</dbReference>
<dbReference type="Pfam" id="PF07774">
    <property type="entry name" value="EMC1_C"/>
    <property type="match status" value="1"/>
</dbReference>
<comment type="caution">
    <text evidence="15">The sequence shown here is derived from an EMBL/GenBank/DDBJ whole genome shotgun (WGS) entry which is preliminary data.</text>
</comment>